<name>A0ABS8N839_9CLOT</name>
<dbReference type="Proteomes" id="UP001165422">
    <property type="component" value="Unassembled WGS sequence"/>
</dbReference>
<sequence length="249" mass="27884">MAKNNKEKKMIKVVYFDEQSASDYIDIVNGGHLDWSTEKDKEKLAKIIAEIDAEIGGGFNFLSWVKASISGKTNSSYDHETKTAIGTKITNTLLTDYLVIANADKNIKKFTDVAYAPDNSISLYKMYSPYSIIVPKEEAPIDLEKLNEALESARGYYEMLLSSENSPKTVLRLNNRAFRNNYNLSDLTKMKLVYYGICVGVCDISKLDMSKEFDFSKKTPTAEEIVSGNDDISNSGLKVYDIVLAGVER</sequence>
<organism evidence="1 2">
    <name type="scientific">Clostridium aromativorans</name>
    <dbReference type="NCBI Taxonomy" id="2836848"/>
    <lineage>
        <taxon>Bacteria</taxon>
        <taxon>Bacillati</taxon>
        <taxon>Bacillota</taxon>
        <taxon>Clostridia</taxon>
        <taxon>Eubacteriales</taxon>
        <taxon>Clostridiaceae</taxon>
        <taxon>Clostridium</taxon>
    </lineage>
</organism>
<dbReference type="InterPro" id="IPR045633">
    <property type="entry name" value="DUF6414"/>
</dbReference>
<keyword evidence="2" id="KW-1185">Reference proteome</keyword>
<dbReference type="RefSeq" id="WP_229981768.1">
    <property type="nucleotide sequence ID" value="NZ_JAJJPB010000021.1"/>
</dbReference>
<evidence type="ECO:0000313" key="2">
    <source>
        <dbReference type="Proteomes" id="UP001165422"/>
    </source>
</evidence>
<evidence type="ECO:0000313" key="1">
    <source>
        <dbReference type="EMBL" id="MCC9295972.1"/>
    </source>
</evidence>
<reference evidence="1" key="1">
    <citation type="submission" date="2021-11" db="EMBL/GenBank/DDBJ databases">
        <authorList>
            <person name="Qingchun L."/>
            <person name="Dong Z."/>
            <person name="Zongwei Q."/>
            <person name="Jia Z."/>
            <person name="Duotao L."/>
        </authorList>
    </citation>
    <scope>NUCLEOTIDE SEQUENCE</scope>
    <source>
        <strain evidence="1">WLY-B-L2</strain>
    </source>
</reference>
<proteinExistence type="predicted"/>
<protein>
    <submittedName>
        <fullName evidence="1">DUF6414 family protein</fullName>
    </submittedName>
</protein>
<dbReference type="EMBL" id="JAJJPB010000021">
    <property type="protein sequence ID" value="MCC9295972.1"/>
    <property type="molecule type" value="Genomic_DNA"/>
</dbReference>
<gene>
    <name evidence="1" type="ORF">LN736_13990</name>
</gene>
<accession>A0ABS8N839</accession>
<dbReference type="Pfam" id="PF19952">
    <property type="entry name" value="DUF6414"/>
    <property type="match status" value="1"/>
</dbReference>
<comment type="caution">
    <text evidence="1">The sequence shown here is derived from an EMBL/GenBank/DDBJ whole genome shotgun (WGS) entry which is preliminary data.</text>
</comment>